<gene>
    <name evidence="1" type="ORF">EDB92DRAFT_474237</name>
</gene>
<name>A0AAD4LPE8_9AGAM</name>
<dbReference type="EMBL" id="JAKELL010000002">
    <property type="protein sequence ID" value="KAH9000189.1"/>
    <property type="molecule type" value="Genomic_DNA"/>
</dbReference>
<protein>
    <submittedName>
        <fullName evidence="1">Uncharacterized protein</fullName>
    </submittedName>
</protein>
<proteinExistence type="predicted"/>
<keyword evidence="2" id="KW-1185">Reference proteome</keyword>
<organism evidence="1 2">
    <name type="scientific">Lactarius akahatsu</name>
    <dbReference type="NCBI Taxonomy" id="416441"/>
    <lineage>
        <taxon>Eukaryota</taxon>
        <taxon>Fungi</taxon>
        <taxon>Dikarya</taxon>
        <taxon>Basidiomycota</taxon>
        <taxon>Agaricomycotina</taxon>
        <taxon>Agaricomycetes</taxon>
        <taxon>Russulales</taxon>
        <taxon>Russulaceae</taxon>
        <taxon>Lactarius</taxon>
    </lineage>
</organism>
<dbReference type="Proteomes" id="UP001201163">
    <property type="component" value="Unassembled WGS sequence"/>
</dbReference>
<accession>A0AAD4LPE8</accession>
<evidence type="ECO:0000313" key="1">
    <source>
        <dbReference type="EMBL" id="KAH9000189.1"/>
    </source>
</evidence>
<dbReference type="AlphaFoldDB" id="A0AAD4LPE8"/>
<reference evidence="1" key="1">
    <citation type="submission" date="2022-01" db="EMBL/GenBank/DDBJ databases">
        <title>Comparative genomics reveals a dynamic genome evolution in the ectomycorrhizal milk-cap (Lactarius) mushrooms.</title>
        <authorList>
            <consortium name="DOE Joint Genome Institute"/>
            <person name="Lebreton A."/>
            <person name="Tang N."/>
            <person name="Kuo A."/>
            <person name="LaButti K."/>
            <person name="Drula E."/>
            <person name="Barry K."/>
            <person name="Clum A."/>
            <person name="Lipzen A."/>
            <person name="Mousain D."/>
            <person name="Ng V."/>
            <person name="Wang R."/>
            <person name="Wang X."/>
            <person name="Dai Y."/>
            <person name="Henrissat B."/>
            <person name="Grigoriev I.V."/>
            <person name="Guerin-Laguette A."/>
            <person name="Yu F."/>
            <person name="Martin F.M."/>
        </authorList>
    </citation>
    <scope>NUCLEOTIDE SEQUENCE</scope>
    <source>
        <strain evidence="1">QP</strain>
    </source>
</reference>
<sequence length="171" mass="19180">MTQLEILSLHFLSLPSRREYLNSPPPPEGHAVLPTLKCLKYRGTSKYLDDLRIDAPRLEDIGITFFSQPTMDASQLGRFIERIEMQTSLCRADVQTSARAISICLSNAGARLNLQISCEQLDWQLSSMAQICDHFSPFLSRVENLGIFMAQSSTVQRHVQGTLGGAYPHVR</sequence>
<evidence type="ECO:0000313" key="2">
    <source>
        <dbReference type="Proteomes" id="UP001201163"/>
    </source>
</evidence>
<comment type="caution">
    <text evidence="1">The sequence shown here is derived from an EMBL/GenBank/DDBJ whole genome shotgun (WGS) entry which is preliminary data.</text>
</comment>